<dbReference type="EMBL" id="MU277193">
    <property type="protein sequence ID" value="KAI0066287.1"/>
    <property type="molecule type" value="Genomic_DNA"/>
</dbReference>
<accession>A0ACB8TCY7</accession>
<protein>
    <submittedName>
        <fullName evidence="1">Uncharacterized protein</fullName>
    </submittedName>
</protein>
<feature type="non-terminal residue" evidence="1">
    <location>
        <position position="156"/>
    </location>
</feature>
<proteinExistence type="predicted"/>
<organism evidence="1 2">
    <name type="scientific">Artomyces pyxidatus</name>
    <dbReference type="NCBI Taxonomy" id="48021"/>
    <lineage>
        <taxon>Eukaryota</taxon>
        <taxon>Fungi</taxon>
        <taxon>Dikarya</taxon>
        <taxon>Basidiomycota</taxon>
        <taxon>Agaricomycotina</taxon>
        <taxon>Agaricomycetes</taxon>
        <taxon>Russulales</taxon>
        <taxon>Auriscalpiaceae</taxon>
        <taxon>Artomyces</taxon>
    </lineage>
</organism>
<gene>
    <name evidence="1" type="ORF">BV25DRAFT_1879439</name>
</gene>
<reference evidence="1" key="1">
    <citation type="submission" date="2021-03" db="EMBL/GenBank/DDBJ databases">
        <authorList>
            <consortium name="DOE Joint Genome Institute"/>
            <person name="Ahrendt S."/>
            <person name="Looney B.P."/>
            <person name="Miyauchi S."/>
            <person name="Morin E."/>
            <person name="Drula E."/>
            <person name="Courty P.E."/>
            <person name="Chicoki N."/>
            <person name="Fauchery L."/>
            <person name="Kohler A."/>
            <person name="Kuo A."/>
            <person name="Labutti K."/>
            <person name="Pangilinan J."/>
            <person name="Lipzen A."/>
            <person name="Riley R."/>
            <person name="Andreopoulos W."/>
            <person name="He G."/>
            <person name="Johnson J."/>
            <person name="Barry K.W."/>
            <person name="Grigoriev I.V."/>
            <person name="Nagy L."/>
            <person name="Hibbett D."/>
            <person name="Henrissat B."/>
            <person name="Matheny P.B."/>
            <person name="Labbe J."/>
            <person name="Martin F."/>
        </authorList>
    </citation>
    <scope>NUCLEOTIDE SEQUENCE</scope>
    <source>
        <strain evidence="1">HHB10654</strain>
    </source>
</reference>
<reference evidence="1" key="2">
    <citation type="journal article" date="2022" name="New Phytol.">
        <title>Evolutionary transition to the ectomycorrhizal habit in the genomes of a hyperdiverse lineage of mushroom-forming fungi.</title>
        <authorList>
            <person name="Looney B."/>
            <person name="Miyauchi S."/>
            <person name="Morin E."/>
            <person name="Drula E."/>
            <person name="Courty P.E."/>
            <person name="Kohler A."/>
            <person name="Kuo A."/>
            <person name="LaButti K."/>
            <person name="Pangilinan J."/>
            <person name="Lipzen A."/>
            <person name="Riley R."/>
            <person name="Andreopoulos W."/>
            <person name="He G."/>
            <person name="Johnson J."/>
            <person name="Nolan M."/>
            <person name="Tritt A."/>
            <person name="Barry K.W."/>
            <person name="Grigoriev I.V."/>
            <person name="Nagy L.G."/>
            <person name="Hibbett D."/>
            <person name="Henrissat B."/>
            <person name="Matheny P.B."/>
            <person name="Labbe J."/>
            <person name="Martin F.M."/>
        </authorList>
    </citation>
    <scope>NUCLEOTIDE SEQUENCE</scope>
    <source>
        <strain evidence="1">HHB10654</strain>
    </source>
</reference>
<keyword evidence="2" id="KW-1185">Reference proteome</keyword>
<evidence type="ECO:0000313" key="1">
    <source>
        <dbReference type="EMBL" id="KAI0066287.1"/>
    </source>
</evidence>
<dbReference type="Proteomes" id="UP000814140">
    <property type="component" value="Unassembled WGS sequence"/>
</dbReference>
<sequence>MYRINADGVLPLDGAYTDEFLAEQPEILSPADPSIFTRTTDAWNPARIEELLRQITIGTDLTTEEREAVKNLVVEFADCFALSVSEVLPVESAAHHLNLPNRDRIPFKVHQQPLVGEKQAYFAKHVDLMLQAGIIAPIAAEDVKFCGNTVLAQKAH</sequence>
<comment type="caution">
    <text evidence="1">The sequence shown here is derived from an EMBL/GenBank/DDBJ whole genome shotgun (WGS) entry which is preliminary data.</text>
</comment>
<name>A0ACB8TCY7_9AGAM</name>
<evidence type="ECO:0000313" key="2">
    <source>
        <dbReference type="Proteomes" id="UP000814140"/>
    </source>
</evidence>